<protein>
    <submittedName>
        <fullName evidence="10">Remodeling and spacing factor 1 isoform X1</fullName>
    </submittedName>
</protein>
<dbReference type="GO" id="GO:0031213">
    <property type="term" value="C:RSF complex"/>
    <property type="evidence" value="ECO:0007669"/>
    <property type="project" value="InterPro"/>
</dbReference>
<feature type="compositionally biased region" description="Basic and acidic residues" evidence="7">
    <location>
        <begin position="790"/>
        <end position="802"/>
    </location>
</feature>
<evidence type="ECO:0000256" key="3">
    <source>
        <dbReference type="ARBA" id="ARBA00022771"/>
    </source>
</evidence>
<feature type="compositionally biased region" description="Basic residues" evidence="7">
    <location>
        <begin position="742"/>
        <end position="765"/>
    </location>
</feature>
<dbReference type="InterPro" id="IPR013083">
    <property type="entry name" value="Znf_RING/FYVE/PHD"/>
</dbReference>
<evidence type="ECO:0000313" key="9">
    <source>
        <dbReference type="Proteomes" id="UP000515150"/>
    </source>
</evidence>
<dbReference type="InterPro" id="IPR028942">
    <property type="entry name" value="WHIM1_dom"/>
</dbReference>
<feature type="compositionally biased region" description="Basic residues" evidence="7">
    <location>
        <begin position="1184"/>
        <end position="1193"/>
    </location>
</feature>
<feature type="compositionally biased region" description="Basic residues" evidence="7">
    <location>
        <begin position="1044"/>
        <end position="1073"/>
    </location>
</feature>
<feature type="region of interest" description="Disordered" evidence="7">
    <location>
        <begin position="202"/>
        <end position="283"/>
    </location>
</feature>
<feature type="compositionally biased region" description="Basic and acidic residues" evidence="7">
    <location>
        <begin position="575"/>
        <end position="584"/>
    </location>
</feature>
<evidence type="ECO:0000256" key="4">
    <source>
        <dbReference type="ARBA" id="ARBA00022833"/>
    </source>
</evidence>
<feature type="compositionally biased region" description="Basic and acidic residues" evidence="7">
    <location>
        <begin position="1194"/>
        <end position="1213"/>
    </location>
</feature>
<dbReference type="SUPFAM" id="SSF57903">
    <property type="entry name" value="FYVE/PHD zinc finger"/>
    <property type="match status" value="1"/>
</dbReference>
<evidence type="ECO:0000256" key="7">
    <source>
        <dbReference type="SAM" id="MobiDB-lite"/>
    </source>
</evidence>
<keyword evidence="2" id="KW-0479">Metal-binding</keyword>
<organism evidence="9 10">
    <name type="scientific">Betta splendens</name>
    <name type="common">Siamese fighting fish</name>
    <dbReference type="NCBI Taxonomy" id="158456"/>
    <lineage>
        <taxon>Eukaryota</taxon>
        <taxon>Metazoa</taxon>
        <taxon>Chordata</taxon>
        <taxon>Craniata</taxon>
        <taxon>Vertebrata</taxon>
        <taxon>Euteleostomi</taxon>
        <taxon>Actinopterygii</taxon>
        <taxon>Neopterygii</taxon>
        <taxon>Teleostei</taxon>
        <taxon>Neoteleostei</taxon>
        <taxon>Acanthomorphata</taxon>
        <taxon>Anabantaria</taxon>
        <taxon>Anabantiformes</taxon>
        <taxon>Anabantoidei</taxon>
        <taxon>Osphronemidae</taxon>
        <taxon>Betta</taxon>
    </lineage>
</organism>
<dbReference type="CTD" id="564825"/>
<evidence type="ECO:0000256" key="6">
    <source>
        <dbReference type="PROSITE-ProRule" id="PRU00146"/>
    </source>
</evidence>
<dbReference type="PANTHER" id="PTHR14296:SF15">
    <property type="entry name" value="REMODELING AND SPACING FACTOR 1"/>
    <property type="match status" value="1"/>
</dbReference>
<dbReference type="InterPro" id="IPR011011">
    <property type="entry name" value="Znf_FYVE_PHD"/>
</dbReference>
<feature type="region of interest" description="Disordered" evidence="7">
    <location>
        <begin position="894"/>
        <end position="919"/>
    </location>
</feature>
<dbReference type="Pfam" id="PF00628">
    <property type="entry name" value="PHD"/>
    <property type="match status" value="1"/>
</dbReference>
<feature type="region of interest" description="Disordered" evidence="7">
    <location>
        <begin position="652"/>
        <end position="802"/>
    </location>
</feature>
<evidence type="ECO:0000256" key="2">
    <source>
        <dbReference type="ARBA" id="ARBA00022723"/>
    </source>
</evidence>
<dbReference type="GO" id="GO:0042393">
    <property type="term" value="F:histone binding"/>
    <property type="evidence" value="ECO:0007669"/>
    <property type="project" value="TreeGrafter"/>
</dbReference>
<dbReference type="Gene3D" id="3.30.40.10">
    <property type="entry name" value="Zinc/RING finger domain, C3HC4 (zinc finger)"/>
    <property type="match status" value="1"/>
</dbReference>
<keyword evidence="4" id="KW-0862">Zinc</keyword>
<feature type="compositionally biased region" description="Basic residues" evidence="7">
    <location>
        <begin position="652"/>
        <end position="663"/>
    </location>
</feature>
<feature type="compositionally biased region" description="Basic and acidic residues" evidence="7">
    <location>
        <begin position="1220"/>
        <end position="1231"/>
    </location>
</feature>
<dbReference type="GO" id="GO:0045892">
    <property type="term" value="P:negative regulation of DNA-templated transcription"/>
    <property type="evidence" value="ECO:0007669"/>
    <property type="project" value="TreeGrafter"/>
</dbReference>
<dbReference type="PROSITE" id="PS01359">
    <property type="entry name" value="ZF_PHD_1"/>
    <property type="match status" value="1"/>
</dbReference>
<sequence length="1369" mass="155886">MAAPAVVRSCGPALCPSFAEVCSFLERYGAALDLPEMTFPQMERHLRDTTTVPKALVELHVKLLRKLGRSVSSDRWEKHLAKVCQELNSTWAWELERKGYQEMSIECKSSILKYLCECQFDDNLKFKMAINEEDPEKMRLQPIGRDRQGLMYWFQLDQEQNIRLYTEEQDDLDGSTWTCIVRTRNDLAEALELLKAQIDPYHNKDCDRNQNQAECRSPKDKDAEFGARRESKPEPSMSPEEDTGTKKLDPAKEEKSLKVLKQEQMLPIKQEPTEASVKEEKDHSQLVFDNRVSTITSIRSEPRESQTPKNVVSVVMVPSVAVTKQEVSKKEEAERAVVRSSQQAKIPLKKRELKLAESFHSNHLKNNNNNNNCSSSIIVCNPSVIQTKDTHGKDGKLLSSLAPPGGLVSFPQQHPRVATASRQELTNGREPLLLPHKEGQNGVIGQVGVVGHVGVIRSPSEHHRSLGSDGLSLDHTGCRGVDEREVGRQSVLVRKGPVDRESPEAATALHPHTVTEAQTAGKIPEGIKMKSVCVSSQSDLTQETQRQSAEEQLVMGMNIGLFADQQKDDDVEEGEEKRYHERNESTLGKVEGESGSTGPPLKLETELHEDGLNGRLASLVQVKDAGAEVRQRPLEEASSELQKEGIRLKIKIPPHRRNKLRGKGTKEEDKALRRSARICSSSALPTCRPSSKAAESQTKKPQMKQVLSSRSREEDEEEEDEEGEQSQTMRRERNSQAVGQIRKQRGKRRHRRPRWSNIRSKRRRLSGGGEGEEGGKKGGEEESEGSNSEDSCKSEEHPSEDACTHCGLPNHPELILLCDSCDSGYHTACLRPPLMLIPDGEWFCPPCQHKLLCEKLEEQLQNLDSALKKKERAERRRERLVYVGISVENIIPQGDDEEEEEEKSAKKKDSKKSKNLGRRSTRTRKHISYRFDDFDDAIDEAIEEDAGDICAGAGRGKDITAAILSEEGRESRRPIRSQCRPARNRKKRRLNDLESDSTAAESEDEFMLSNSSEDEDFGVSGADDYDEDDEERGSDVGSWDSKTRPRRTVKGVRKHRAGRTEHRGRKRMRRQRRHSSEEEEEESDEDMDSDQFSDMTDSEADRKRHGLRRGQRQQVNYRETSASSDNSSPRDKTPARGRKERLSSDYSDASPSSKDSEEEEDYIDEEEDDRRRVSRRRQDEDLRRRRTREKRRRYAEDRDRRRQMRSKIEDRDRQRRLKRTSREEEHVENMGRGKRRDILSQQRRRRLAQMLKKRRPSTDESESEDSESESSSEEDRPVRKRLNRIDSDDEEEDEEGGQKMKRDDSDAQVKGRGLSLSPTNGHRTARGPAAPVLSKDSVGSDMLGRHNGPLHPEEEEEDSLNSTHHSPQS</sequence>
<feature type="compositionally biased region" description="Polar residues" evidence="7">
    <location>
        <begin position="1112"/>
        <end position="1127"/>
    </location>
</feature>
<dbReference type="RefSeq" id="XP_029027383.1">
    <property type="nucleotide sequence ID" value="XM_029171550.3"/>
</dbReference>
<comment type="subcellular location">
    <subcellularLocation>
        <location evidence="1">Nucleus</location>
    </subcellularLocation>
</comment>
<feature type="compositionally biased region" description="Acidic residues" evidence="7">
    <location>
        <begin position="1259"/>
        <end position="1272"/>
    </location>
</feature>
<feature type="region of interest" description="Disordered" evidence="7">
    <location>
        <begin position="565"/>
        <end position="603"/>
    </location>
</feature>
<evidence type="ECO:0000259" key="8">
    <source>
        <dbReference type="PROSITE" id="PS50016"/>
    </source>
</evidence>
<feature type="compositionally biased region" description="Acidic residues" evidence="7">
    <location>
        <begin position="1156"/>
        <end position="1168"/>
    </location>
</feature>
<proteinExistence type="predicted"/>
<dbReference type="InterPro" id="IPR028938">
    <property type="entry name" value="Rsf1-like"/>
</dbReference>
<feature type="compositionally biased region" description="Basic residues" evidence="7">
    <location>
        <begin position="905"/>
        <end position="919"/>
    </location>
</feature>
<accession>A0A6P7PAV4</accession>
<feature type="compositionally biased region" description="Acidic residues" evidence="7">
    <location>
        <begin position="1001"/>
        <end position="1032"/>
    </location>
</feature>
<feature type="domain" description="PHD-type" evidence="8">
    <location>
        <begin position="800"/>
        <end position="850"/>
    </location>
</feature>
<dbReference type="CDD" id="cd15543">
    <property type="entry name" value="PHD_RSF1"/>
    <property type="match status" value="1"/>
</dbReference>
<feature type="compositionally biased region" description="Polar residues" evidence="7">
    <location>
        <begin position="1360"/>
        <end position="1369"/>
    </location>
</feature>
<keyword evidence="9" id="KW-1185">Reference proteome</keyword>
<dbReference type="GO" id="GO:0008270">
    <property type="term" value="F:zinc ion binding"/>
    <property type="evidence" value="ECO:0007669"/>
    <property type="project" value="UniProtKB-KW"/>
</dbReference>
<feature type="region of interest" description="Disordered" evidence="7">
    <location>
        <begin position="964"/>
        <end position="1369"/>
    </location>
</feature>
<dbReference type="InParanoid" id="A0A6P7PAV4"/>
<dbReference type="Pfam" id="PF15612">
    <property type="entry name" value="WHIM1"/>
    <property type="match status" value="1"/>
</dbReference>
<feature type="compositionally biased region" description="Basic and acidic residues" evidence="7">
    <location>
        <begin position="1296"/>
        <end position="1309"/>
    </location>
</feature>
<feature type="compositionally biased region" description="Basic and acidic residues" evidence="7">
    <location>
        <begin position="216"/>
        <end position="233"/>
    </location>
</feature>
<feature type="compositionally biased region" description="Acidic residues" evidence="7">
    <location>
        <begin position="714"/>
        <end position="724"/>
    </location>
</feature>
<evidence type="ECO:0000256" key="1">
    <source>
        <dbReference type="ARBA" id="ARBA00004123"/>
    </source>
</evidence>
<feature type="compositionally biased region" description="Acidic residues" evidence="7">
    <location>
        <begin position="1077"/>
        <end position="1091"/>
    </location>
</feature>
<dbReference type="Proteomes" id="UP000515150">
    <property type="component" value="Chromosome 13"/>
</dbReference>
<dbReference type="KEGG" id="bspl:114868155"/>
<feature type="compositionally biased region" description="Polar residues" evidence="7">
    <location>
        <begin position="693"/>
        <end position="709"/>
    </location>
</feature>
<dbReference type="PROSITE" id="PS50016">
    <property type="entry name" value="ZF_PHD_2"/>
    <property type="match status" value="1"/>
</dbReference>
<dbReference type="PANTHER" id="PTHR14296">
    <property type="entry name" value="REMODELING AND SPACING FACTOR 1"/>
    <property type="match status" value="1"/>
</dbReference>
<reference evidence="10" key="1">
    <citation type="submission" date="2025-08" db="UniProtKB">
        <authorList>
            <consortium name="RefSeq"/>
        </authorList>
    </citation>
    <scope>IDENTIFICATION</scope>
</reference>
<name>A0A6P7PAV4_BETSP</name>
<dbReference type="InterPro" id="IPR019787">
    <property type="entry name" value="Znf_PHD-finger"/>
</dbReference>
<keyword evidence="5" id="KW-0539">Nucleus</keyword>
<dbReference type="GeneID" id="114868155"/>
<dbReference type="OrthoDB" id="10055895at2759"/>
<dbReference type="InterPro" id="IPR019786">
    <property type="entry name" value="Zinc_finger_PHD-type_CS"/>
</dbReference>
<evidence type="ECO:0000313" key="10">
    <source>
        <dbReference type="RefSeq" id="XP_029027383.1"/>
    </source>
</evidence>
<evidence type="ECO:0000256" key="5">
    <source>
        <dbReference type="ARBA" id="ARBA00023242"/>
    </source>
</evidence>
<feature type="compositionally biased region" description="Low complexity" evidence="7">
    <location>
        <begin position="1144"/>
        <end position="1153"/>
    </location>
</feature>
<feature type="compositionally biased region" description="Basic residues" evidence="7">
    <location>
        <begin position="1242"/>
        <end position="1255"/>
    </location>
</feature>
<feature type="compositionally biased region" description="Basic and acidic residues" evidence="7">
    <location>
        <begin position="243"/>
        <end position="261"/>
    </location>
</feature>
<keyword evidence="3 6" id="KW-0863">Zinc-finger</keyword>
<gene>
    <name evidence="10" type="primary">rsf1a</name>
</gene>
<dbReference type="InterPro" id="IPR001965">
    <property type="entry name" value="Znf_PHD"/>
</dbReference>
<dbReference type="SMART" id="SM00249">
    <property type="entry name" value="PHD"/>
    <property type="match status" value="1"/>
</dbReference>